<dbReference type="PANTHER" id="PTHR45629">
    <property type="entry name" value="SNF2/RAD54 FAMILY MEMBER"/>
    <property type="match status" value="1"/>
</dbReference>
<evidence type="ECO:0000256" key="1">
    <source>
        <dbReference type="ARBA" id="ARBA00004123"/>
    </source>
</evidence>
<dbReference type="GO" id="GO:0005634">
    <property type="term" value="C:nucleus"/>
    <property type="evidence" value="ECO:0007669"/>
    <property type="project" value="UniProtKB-SubCell"/>
</dbReference>
<dbReference type="SUPFAM" id="SSF52540">
    <property type="entry name" value="P-loop containing nucleoside triphosphate hydrolases"/>
    <property type="match status" value="2"/>
</dbReference>
<dbReference type="CDD" id="cd18000">
    <property type="entry name" value="DEXHc_ERCC6"/>
    <property type="match status" value="1"/>
</dbReference>
<dbReference type="InterPro" id="IPR001650">
    <property type="entry name" value="Helicase_C-like"/>
</dbReference>
<feature type="region of interest" description="Disordered" evidence="22">
    <location>
        <begin position="193"/>
        <end position="295"/>
    </location>
</feature>
<comment type="subunit">
    <text evidence="3">Interacts (via N-terminus) with spn-A/Rad51.</text>
</comment>
<keyword evidence="8" id="KW-0498">Mitosis</keyword>
<proteinExistence type="inferred from homology"/>
<feature type="domain" description="Helicase C-terminal" evidence="24">
    <location>
        <begin position="687"/>
        <end position="846"/>
    </location>
</feature>
<keyword evidence="12" id="KW-0238">DNA-binding</keyword>
<dbReference type="GO" id="GO:0016787">
    <property type="term" value="F:hydrolase activity"/>
    <property type="evidence" value="ECO:0007669"/>
    <property type="project" value="UniProtKB-KW"/>
</dbReference>
<evidence type="ECO:0000256" key="6">
    <source>
        <dbReference type="ARBA" id="ARBA00022741"/>
    </source>
</evidence>
<dbReference type="SMART" id="SM00487">
    <property type="entry name" value="DEXDc"/>
    <property type="match status" value="1"/>
</dbReference>
<evidence type="ECO:0000256" key="8">
    <source>
        <dbReference type="ARBA" id="ARBA00022776"/>
    </source>
</evidence>
<accession>A0A131YTC5</accession>
<feature type="compositionally biased region" description="Acidic residues" evidence="22">
    <location>
        <begin position="247"/>
        <end position="262"/>
    </location>
</feature>
<dbReference type="GO" id="GO:0006283">
    <property type="term" value="P:transcription-coupled nucleotide-excision repair"/>
    <property type="evidence" value="ECO:0007669"/>
    <property type="project" value="TreeGrafter"/>
</dbReference>
<dbReference type="FunFam" id="3.40.50.300:FF:000863">
    <property type="entry name" value="DNA excision repair protein ERCC-6"/>
    <property type="match status" value="1"/>
</dbReference>
<dbReference type="SMART" id="SM00490">
    <property type="entry name" value="HELICc"/>
    <property type="match status" value="1"/>
</dbReference>
<dbReference type="GO" id="GO:0008094">
    <property type="term" value="F:ATP-dependent activity, acting on DNA"/>
    <property type="evidence" value="ECO:0007669"/>
    <property type="project" value="TreeGrafter"/>
</dbReference>
<evidence type="ECO:0000256" key="3">
    <source>
        <dbReference type="ARBA" id="ARBA00011467"/>
    </source>
</evidence>
<feature type="compositionally biased region" description="Acidic residues" evidence="22">
    <location>
        <begin position="229"/>
        <end position="239"/>
    </location>
</feature>
<dbReference type="InterPro" id="IPR050496">
    <property type="entry name" value="SNF2_RAD54_helicase_repair"/>
</dbReference>
<dbReference type="Pfam" id="PF00176">
    <property type="entry name" value="SNF2-rel_dom"/>
    <property type="match status" value="1"/>
</dbReference>
<keyword evidence="9" id="KW-0378">Hydrolase</keyword>
<evidence type="ECO:0000256" key="18">
    <source>
        <dbReference type="ARBA" id="ARBA00071998"/>
    </source>
</evidence>
<evidence type="ECO:0000256" key="7">
    <source>
        <dbReference type="ARBA" id="ARBA00022763"/>
    </source>
</evidence>
<reference evidence="25" key="1">
    <citation type="journal article" date="2016" name="Ticks Tick Borne Dis.">
        <title>De novo assembly and annotation of the salivary gland transcriptome of Rhipicephalus appendiculatus male and female ticks during blood feeding.</title>
        <authorList>
            <person name="de Castro M.H."/>
            <person name="de Klerk D."/>
            <person name="Pienaar R."/>
            <person name="Latif A.A."/>
            <person name="Rees D.J."/>
            <person name="Mans B.J."/>
        </authorList>
    </citation>
    <scope>NUCLEOTIDE SEQUENCE</scope>
    <source>
        <tissue evidence="25">Salivary glands</tissue>
    </source>
</reference>
<name>A0A131YTC5_RHIAP</name>
<evidence type="ECO:0000256" key="9">
    <source>
        <dbReference type="ARBA" id="ARBA00022801"/>
    </source>
</evidence>
<dbReference type="InterPro" id="IPR027417">
    <property type="entry name" value="P-loop_NTPase"/>
</dbReference>
<keyword evidence="5" id="KW-0132">Cell division</keyword>
<evidence type="ECO:0000256" key="17">
    <source>
        <dbReference type="ARBA" id="ARBA00029956"/>
    </source>
</evidence>
<protein>
    <recommendedName>
        <fullName evidence="18">DNA excision repair protein ERCC-6</fullName>
    </recommendedName>
    <alternativeName>
        <fullName evidence="19">ATP-dependent helicase ERCC6</fullName>
    </alternativeName>
    <alternativeName>
        <fullName evidence="20">Cockayne syndrome protein CSB</fullName>
    </alternativeName>
    <alternativeName>
        <fullName evidence="4">DNA repair and recombination protein RAD54-like</fullName>
    </alternativeName>
    <alternativeName>
        <fullName evidence="17">Protein okra</fullName>
    </alternativeName>
</protein>
<dbReference type="EMBL" id="GEDV01007161">
    <property type="protein sequence ID" value="JAP81396.1"/>
    <property type="molecule type" value="Transcribed_RNA"/>
</dbReference>
<dbReference type="InterPro" id="IPR000330">
    <property type="entry name" value="SNF2_N"/>
</dbReference>
<dbReference type="PROSITE" id="PS51194">
    <property type="entry name" value="HELICASE_CTER"/>
    <property type="match status" value="1"/>
</dbReference>
<evidence type="ECO:0000259" key="24">
    <source>
        <dbReference type="PROSITE" id="PS51194"/>
    </source>
</evidence>
<dbReference type="FunFam" id="3.40.50.10810:FF:000042">
    <property type="entry name" value="SNF2 family helicase-like protein"/>
    <property type="match status" value="1"/>
</dbReference>
<dbReference type="Gene3D" id="3.40.50.10810">
    <property type="entry name" value="Tandem AAA-ATPase domain"/>
    <property type="match status" value="1"/>
</dbReference>
<dbReference type="InterPro" id="IPR059240">
    <property type="entry name" value="cc_ERCC-6_N"/>
</dbReference>
<feature type="compositionally biased region" description="Basic and acidic residues" evidence="22">
    <location>
        <begin position="934"/>
        <end position="943"/>
    </location>
</feature>
<dbReference type="GO" id="GO:0004386">
    <property type="term" value="F:helicase activity"/>
    <property type="evidence" value="ECO:0007669"/>
    <property type="project" value="UniProtKB-KW"/>
</dbReference>
<feature type="region of interest" description="Disordered" evidence="22">
    <location>
        <begin position="1"/>
        <end position="38"/>
    </location>
</feature>
<feature type="region of interest" description="Disordered" evidence="22">
    <location>
        <begin position="1042"/>
        <end position="1099"/>
    </location>
</feature>
<feature type="coiled-coil region" evidence="21">
    <location>
        <begin position="69"/>
        <end position="146"/>
    </location>
</feature>
<keyword evidence="13" id="KW-0234">DNA repair</keyword>
<dbReference type="Pfam" id="PF00271">
    <property type="entry name" value="Helicase_C"/>
    <property type="match status" value="1"/>
</dbReference>
<feature type="compositionally biased region" description="Basic residues" evidence="22">
    <location>
        <begin position="271"/>
        <end position="280"/>
    </location>
</feature>
<feature type="domain" description="Helicase ATP-binding" evidence="23">
    <location>
        <begin position="364"/>
        <end position="538"/>
    </location>
</feature>
<evidence type="ECO:0000256" key="22">
    <source>
        <dbReference type="SAM" id="MobiDB-lite"/>
    </source>
</evidence>
<evidence type="ECO:0000256" key="14">
    <source>
        <dbReference type="ARBA" id="ARBA00023242"/>
    </source>
</evidence>
<dbReference type="InterPro" id="IPR058951">
    <property type="entry name" value="WHD_Rad26_CSB-like"/>
</dbReference>
<keyword evidence="11" id="KW-0067">ATP-binding</keyword>
<keyword evidence="14" id="KW-0539">Nucleus</keyword>
<feature type="region of interest" description="Disordered" evidence="22">
    <location>
        <begin position="875"/>
        <end position="915"/>
    </location>
</feature>
<keyword evidence="21" id="KW-0175">Coiled coil</keyword>
<organism evidence="25">
    <name type="scientific">Rhipicephalus appendiculatus</name>
    <name type="common">Brown ear tick</name>
    <dbReference type="NCBI Taxonomy" id="34631"/>
    <lineage>
        <taxon>Eukaryota</taxon>
        <taxon>Metazoa</taxon>
        <taxon>Ecdysozoa</taxon>
        <taxon>Arthropoda</taxon>
        <taxon>Chelicerata</taxon>
        <taxon>Arachnida</taxon>
        <taxon>Acari</taxon>
        <taxon>Parasitiformes</taxon>
        <taxon>Ixodida</taxon>
        <taxon>Ixodoidea</taxon>
        <taxon>Ixodidae</taxon>
        <taxon>Rhipicephalinae</taxon>
        <taxon>Rhipicephalus</taxon>
        <taxon>Rhipicephalus</taxon>
    </lineage>
</organism>
<dbReference type="InterPro" id="IPR038718">
    <property type="entry name" value="SNF2-like_sf"/>
</dbReference>
<evidence type="ECO:0000256" key="2">
    <source>
        <dbReference type="ARBA" id="ARBA00007025"/>
    </source>
</evidence>
<evidence type="ECO:0000256" key="16">
    <source>
        <dbReference type="ARBA" id="ARBA00024776"/>
    </source>
</evidence>
<dbReference type="CDD" id="cd22254">
    <property type="entry name" value="CSB_WHD"/>
    <property type="match status" value="1"/>
</dbReference>
<dbReference type="Pfam" id="PF25875">
    <property type="entry name" value="WHD_Rad26_CSB"/>
    <property type="match status" value="1"/>
</dbReference>
<dbReference type="CDD" id="cd18793">
    <property type="entry name" value="SF2_C_SNF"/>
    <property type="match status" value="1"/>
</dbReference>
<evidence type="ECO:0000313" key="25">
    <source>
        <dbReference type="EMBL" id="JAP81396.1"/>
    </source>
</evidence>
<evidence type="ECO:0000256" key="4">
    <source>
        <dbReference type="ARBA" id="ARBA00015341"/>
    </source>
</evidence>
<dbReference type="GO" id="GO:0051301">
    <property type="term" value="P:cell division"/>
    <property type="evidence" value="ECO:0007669"/>
    <property type="project" value="UniProtKB-KW"/>
</dbReference>
<dbReference type="PANTHER" id="PTHR45629:SF7">
    <property type="entry name" value="DNA EXCISION REPAIR PROTEIN ERCC-6-RELATED"/>
    <property type="match status" value="1"/>
</dbReference>
<evidence type="ECO:0000256" key="10">
    <source>
        <dbReference type="ARBA" id="ARBA00022806"/>
    </source>
</evidence>
<dbReference type="InterPro" id="IPR049730">
    <property type="entry name" value="SNF2/RAD54-like_C"/>
</dbReference>
<evidence type="ECO:0000256" key="12">
    <source>
        <dbReference type="ARBA" id="ARBA00023125"/>
    </source>
</evidence>
<dbReference type="GO" id="GO:0005524">
    <property type="term" value="F:ATP binding"/>
    <property type="evidence" value="ECO:0007669"/>
    <property type="project" value="UniProtKB-KW"/>
</dbReference>
<feature type="region of interest" description="Disordered" evidence="22">
    <location>
        <begin position="931"/>
        <end position="957"/>
    </location>
</feature>
<comment type="subcellular location">
    <subcellularLocation>
        <location evidence="1">Nucleus</location>
    </subcellularLocation>
</comment>
<evidence type="ECO:0000256" key="15">
    <source>
        <dbReference type="ARBA" id="ARBA00023306"/>
    </source>
</evidence>
<evidence type="ECO:0000256" key="20">
    <source>
        <dbReference type="ARBA" id="ARBA00079118"/>
    </source>
</evidence>
<keyword evidence="7" id="KW-0227">DNA damage</keyword>
<dbReference type="Gene3D" id="3.40.50.300">
    <property type="entry name" value="P-loop containing nucleotide triphosphate hydrolases"/>
    <property type="match status" value="1"/>
</dbReference>
<evidence type="ECO:0000256" key="11">
    <source>
        <dbReference type="ARBA" id="ARBA00022840"/>
    </source>
</evidence>
<comment type="function">
    <text evidence="16">Involved in mitotic DNA repair and meiotic recombination. Functions in the recombinational DNA repair pathway. Essential for interhomolog gene conversion (GC), but may have a less important role in intersister GC than spn-A/Rad51. In the presence of DNA, spn-A/Rad51 enhances the ATPase activity of okr/Rad54.</text>
</comment>
<keyword evidence="6" id="KW-0547">Nucleotide-binding</keyword>
<comment type="similarity">
    <text evidence="2">Belongs to the SNF2/RAD54 helicase family.</text>
</comment>
<evidence type="ECO:0000256" key="5">
    <source>
        <dbReference type="ARBA" id="ARBA00022618"/>
    </source>
</evidence>
<evidence type="ECO:0000256" key="13">
    <source>
        <dbReference type="ARBA" id="ARBA00023204"/>
    </source>
</evidence>
<keyword evidence="10" id="KW-0347">Helicase</keyword>
<dbReference type="CDD" id="cd21397">
    <property type="entry name" value="cc_ERCC-6_N"/>
    <property type="match status" value="1"/>
</dbReference>
<evidence type="ECO:0000259" key="23">
    <source>
        <dbReference type="PROSITE" id="PS51192"/>
    </source>
</evidence>
<dbReference type="PROSITE" id="PS51192">
    <property type="entry name" value="HELICASE_ATP_BIND_1"/>
    <property type="match status" value="1"/>
</dbReference>
<dbReference type="AlphaFoldDB" id="A0A131YTC5"/>
<dbReference type="InterPro" id="IPR014001">
    <property type="entry name" value="Helicase_ATP-bd"/>
</dbReference>
<sequence>MDSGGGDGLSGTEALDAGEHGSAVAGPSESGGGADMEQAAELQGLGISVFSGADLERGVLEEMDRIIQQKEAEERRKATEKKLLAVRKDITAVKKKIERLEKSVSVHHLAASHHISPVLFTTRRDRDAKMEELQELEAEEERLLAMDFEGGSDIPKPKETEEEMLIRTGEMTPFGSTSSRCAPQPSSRAAAELVCQVPPPRKRKKKECLGTVTRRHIPMASRNSRPEDEWVVDLEESDPEGSKQSDEEYLPESMGSDEDDTCDNIAVLKERKGRQAKRATSRQAEGSPTKRLKKLTDDGNYAAYLKRLKEQRQLKLVEKHRRIMEDEEESDSESAVDVDDEFRVPKETWNKLYRYQQTGVRWLWELHRQGCGGIVGDEMGLGKTIQTIAFLAGLRHSRLRTPGDSFTGLGPVLLVCPTTVMHQWVREFHCWCPPLRVAILHDSGSFTGNKESLVKQMTKENGVLVTSYACVSKMSGLLLKHNWHYVILDEGHKIRNPDAQTTLACKQFRTPHRLILSGSPIQNNLRELWSLLDFVFPGKLGTLPVFMQEFAVPITQGGYSNASDVQVQTAYRCATALRDTIKPYLLRRMKEDVRTNLQLPNKNEQVLFCRLTDHQRELYQQYLDSADVASILVGRLQVFVGLINLRKICNHPDLYDGGPKVFADTDVSTLPPEMRYGFPGRSAKMAVIESLLRLWKKQNHRVLLFTQSRQMLVILERFVQDQGYNYMVMTGATPIASRQPAINKFNADPSVFVFLLTTRVGGLGVNLTGANRVVIYDPDWNPSTDTQARERAWRIGQRRDVTIYRLLTAGTIEEKIYHRQIFKQFLTNRVLKDPKQRRFFKTNDLYELFTLADDGKKKRTETSAIFAGTGSDVRLKKKKGGEDHSAKGSSQAGTKMANPEAAETPGNTEQGLLSDEKIRQMRELARRLSQRIGEGAKKPEEKPHHKRHKSKKSVVEGESISGVVKQAVFKPEVSPELSQKQDDYVLQKLFKKSGIHSAMQHDSIVDSAAPDYALVEGEAERVAQQAIRRLRESRRRCLAAGSGVPTWTGLHGSSGAPPRPRFGPRTAQASPCKRPAPKPGSLKEPNVFTQEEASSSSTPASSSELLACIRARKPAESACEPFLDTGESNFDELLSDLQTFVAFGASVDGQASTKEVLAAFKDKVQGGTSAPVFKALLSKICEFHRREDGEGVWKLRPEFR</sequence>
<evidence type="ECO:0000256" key="21">
    <source>
        <dbReference type="SAM" id="Coils"/>
    </source>
</evidence>
<evidence type="ECO:0000256" key="19">
    <source>
        <dbReference type="ARBA" id="ARBA00076356"/>
    </source>
</evidence>
<keyword evidence="15" id="KW-0131">Cell cycle</keyword>